<keyword evidence="2" id="KW-1185">Reference proteome</keyword>
<organism evidence="1 2">
    <name type="scientific">Botryotinia convoluta</name>
    <dbReference type="NCBI Taxonomy" id="54673"/>
    <lineage>
        <taxon>Eukaryota</taxon>
        <taxon>Fungi</taxon>
        <taxon>Dikarya</taxon>
        <taxon>Ascomycota</taxon>
        <taxon>Pezizomycotina</taxon>
        <taxon>Leotiomycetes</taxon>
        <taxon>Helotiales</taxon>
        <taxon>Sclerotiniaceae</taxon>
        <taxon>Botryotinia</taxon>
    </lineage>
</organism>
<gene>
    <name evidence="1" type="ORF">BCON_0080g00110</name>
</gene>
<accession>A0A4Z1I6D7</accession>
<reference evidence="1 2" key="1">
    <citation type="submission" date="2017-12" db="EMBL/GenBank/DDBJ databases">
        <title>Comparative genomics of Botrytis spp.</title>
        <authorList>
            <person name="Valero-Jimenez C.A."/>
            <person name="Tapia P."/>
            <person name="Veloso J."/>
            <person name="Silva-Moreno E."/>
            <person name="Staats M."/>
            <person name="Valdes J.H."/>
            <person name="Van Kan J.A.L."/>
        </authorList>
    </citation>
    <scope>NUCLEOTIDE SEQUENCE [LARGE SCALE GENOMIC DNA]</scope>
    <source>
        <strain evidence="1 2">MUCL11595</strain>
    </source>
</reference>
<evidence type="ECO:0000313" key="1">
    <source>
        <dbReference type="EMBL" id="TGO56254.1"/>
    </source>
</evidence>
<protein>
    <submittedName>
        <fullName evidence="1">Uncharacterized protein</fullName>
    </submittedName>
</protein>
<dbReference type="EMBL" id="PQXN01000080">
    <property type="protein sequence ID" value="TGO56254.1"/>
    <property type="molecule type" value="Genomic_DNA"/>
</dbReference>
<proteinExistence type="predicted"/>
<dbReference type="AlphaFoldDB" id="A0A4Z1I6D7"/>
<name>A0A4Z1I6D7_9HELO</name>
<comment type="caution">
    <text evidence="1">The sequence shown here is derived from an EMBL/GenBank/DDBJ whole genome shotgun (WGS) entry which is preliminary data.</text>
</comment>
<dbReference type="Proteomes" id="UP000297527">
    <property type="component" value="Unassembled WGS sequence"/>
</dbReference>
<evidence type="ECO:0000313" key="2">
    <source>
        <dbReference type="Proteomes" id="UP000297527"/>
    </source>
</evidence>
<sequence>MFLRGVWEDQGGENFVGGRVGAGRDVNDDLDGSERENICRTYLEDEVEEDGFEGLTLYADENEDDGVDEYEDEIDDFAMVYLIV</sequence>
<dbReference type="OrthoDB" id="10400373at2759"/>